<dbReference type="AlphaFoldDB" id="A0A834HR21"/>
<reference evidence="1" key="1">
    <citation type="submission" date="2020-08" db="EMBL/GenBank/DDBJ databases">
        <title>Genome sequencing and assembly of the red palm weevil Rhynchophorus ferrugineus.</title>
        <authorList>
            <person name="Dias G.B."/>
            <person name="Bergman C.M."/>
            <person name="Manee M."/>
        </authorList>
    </citation>
    <scope>NUCLEOTIDE SEQUENCE</scope>
    <source>
        <strain evidence="1">AA-2017</strain>
        <tissue evidence="1">Whole larva</tissue>
    </source>
</reference>
<comment type="caution">
    <text evidence="1">The sequence shown here is derived from an EMBL/GenBank/DDBJ whole genome shotgun (WGS) entry which is preliminary data.</text>
</comment>
<dbReference type="Proteomes" id="UP000625711">
    <property type="component" value="Unassembled WGS sequence"/>
</dbReference>
<accession>A0A834HR21</accession>
<protein>
    <submittedName>
        <fullName evidence="1">Uncharacterized protein</fullName>
    </submittedName>
</protein>
<dbReference type="EMBL" id="JAACXV010014612">
    <property type="protein sequence ID" value="KAF7265462.1"/>
    <property type="molecule type" value="Genomic_DNA"/>
</dbReference>
<keyword evidence="2" id="KW-1185">Reference proteome</keyword>
<evidence type="ECO:0000313" key="2">
    <source>
        <dbReference type="Proteomes" id="UP000625711"/>
    </source>
</evidence>
<evidence type="ECO:0000313" key="1">
    <source>
        <dbReference type="EMBL" id="KAF7265462.1"/>
    </source>
</evidence>
<gene>
    <name evidence="1" type="ORF">GWI33_021117</name>
</gene>
<organism evidence="1 2">
    <name type="scientific">Rhynchophorus ferrugineus</name>
    <name type="common">Red palm weevil</name>
    <name type="synonym">Curculio ferrugineus</name>
    <dbReference type="NCBI Taxonomy" id="354439"/>
    <lineage>
        <taxon>Eukaryota</taxon>
        <taxon>Metazoa</taxon>
        <taxon>Ecdysozoa</taxon>
        <taxon>Arthropoda</taxon>
        <taxon>Hexapoda</taxon>
        <taxon>Insecta</taxon>
        <taxon>Pterygota</taxon>
        <taxon>Neoptera</taxon>
        <taxon>Endopterygota</taxon>
        <taxon>Coleoptera</taxon>
        <taxon>Polyphaga</taxon>
        <taxon>Cucujiformia</taxon>
        <taxon>Curculionidae</taxon>
        <taxon>Dryophthorinae</taxon>
        <taxon>Rhynchophorus</taxon>
    </lineage>
</organism>
<name>A0A834HR21_RHYFE</name>
<dbReference type="OrthoDB" id="6817099at2759"/>
<proteinExistence type="predicted"/>
<sequence>MRQFNEILEELEENNKAIFTELQDRLITLSALLKTLKESVSKEKILWQEELKETIDLEHKLSHNKRHKSYHLSEDALKLEMEKEIAMNLYKQKIMEAESMCNVELFKIKTSIETLIPLQLLINDWNIKNSEVENPNNCKTD</sequence>